<comment type="caution">
    <text evidence="3">The sequence shown here is derived from an EMBL/GenBank/DDBJ whole genome shotgun (WGS) entry which is preliminary data.</text>
</comment>
<keyword evidence="2" id="KW-0472">Membrane</keyword>
<keyword evidence="4" id="KW-1185">Reference proteome</keyword>
<evidence type="ECO:0000256" key="2">
    <source>
        <dbReference type="SAM" id="Phobius"/>
    </source>
</evidence>
<evidence type="ECO:0000256" key="1">
    <source>
        <dbReference type="SAM" id="MobiDB-lite"/>
    </source>
</evidence>
<feature type="transmembrane region" description="Helical" evidence="2">
    <location>
        <begin position="21"/>
        <end position="38"/>
    </location>
</feature>
<accession>A0ABW6Z0K2</accession>
<dbReference type="Proteomes" id="UP001603418">
    <property type="component" value="Unassembled WGS sequence"/>
</dbReference>
<evidence type="ECO:0000313" key="4">
    <source>
        <dbReference type="Proteomes" id="UP001603418"/>
    </source>
</evidence>
<name>A0ABW6Z0K2_9ACTN</name>
<keyword evidence="2" id="KW-0812">Transmembrane</keyword>
<feature type="transmembrane region" description="Helical" evidence="2">
    <location>
        <begin position="50"/>
        <end position="69"/>
    </location>
</feature>
<reference evidence="3 4" key="1">
    <citation type="submission" date="2024-10" db="EMBL/GenBank/DDBJ databases">
        <title>The Natural Products Discovery Center: Release of the First 8490 Sequenced Strains for Exploring Actinobacteria Biosynthetic Diversity.</title>
        <authorList>
            <person name="Kalkreuter E."/>
            <person name="Kautsar S.A."/>
            <person name="Yang D."/>
            <person name="Bader C.D."/>
            <person name="Teijaro C.N."/>
            <person name="Fluegel L."/>
            <person name="Davis C.M."/>
            <person name="Simpson J.R."/>
            <person name="Lauterbach L."/>
            <person name="Steele A.D."/>
            <person name="Gui C."/>
            <person name="Meng S."/>
            <person name="Li G."/>
            <person name="Viehrig K."/>
            <person name="Ye F."/>
            <person name="Su P."/>
            <person name="Kiefer A.F."/>
            <person name="Nichols A."/>
            <person name="Cepeda A.J."/>
            <person name="Yan W."/>
            <person name="Fan B."/>
            <person name="Jiang Y."/>
            <person name="Adhikari A."/>
            <person name="Zheng C.-J."/>
            <person name="Schuster L."/>
            <person name="Cowan T.M."/>
            <person name="Smanski M.J."/>
            <person name="Chevrette M.G."/>
            <person name="De Carvalho L.P.S."/>
            <person name="Shen B."/>
        </authorList>
    </citation>
    <scope>NUCLEOTIDE SEQUENCE [LARGE SCALE GENOMIC DNA]</scope>
    <source>
        <strain evidence="3 4">NPDC013366</strain>
    </source>
</reference>
<protein>
    <recommendedName>
        <fullName evidence="5">Integral membrane protein</fullName>
    </recommendedName>
</protein>
<feature type="region of interest" description="Disordered" evidence="1">
    <location>
        <begin position="240"/>
        <end position="289"/>
    </location>
</feature>
<organism evidence="3 4">
    <name type="scientific">Streptomyces eurythermus</name>
    <dbReference type="NCBI Taxonomy" id="42237"/>
    <lineage>
        <taxon>Bacteria</taxon>
        <taxon>Bacillati</taxon>
        <taxon>Actinomycetota</taxon>
        <taxon>Actinomycetes</taxon>
        <taxon>Kitasatosporales</taxon>
        <taxon>Streptomycetaceae</taxon>
        <taxon>Streptomyces</taxon>
    </lineage>
</organism>
<feature type="compositionally biased region" description="Polar residues" evidence="1">
    <location>
        <begin position="250"/>
        <end position="261"/>
    </location>
</feature>
<sequence length="289" mass="31924">MPDQPQPTFIVPQQRIPLVRTFGVAVLIGYIGTEVWLLQTLVPPLRSPYWFLPSLSVLLIGHIAANLPIISRIVLDFWYCTYTVAEAPCEPEMPYEDLERPSPLVRRTVSVAAWIAGRRRPHLGDEWATLLAADPENGIVLSRRQRFHLVAGFLFAAVRFRLKDMVAPLWVPVDWVLASESRSQALVALLVGGQAVYIVGDGGFGALFTDIWEPCGTLGVGLYMLLRWLRRVRGIELTPAREEPPRAATGPSTARLSNTPEEGSRHGAERGVTSAAADDLTDIANRTTP</sequence>
<dbReference type="RefSeq" id="WP_051815206.1">
    <property type="nucleotide sequence ID" value="NZ_JBFACJ010000012.1"/>
</dbReference>
<proteinExistence type="predicted"/>
<gene>
    <name evidence="3" type="ORF">ACF1HC_20830</name>
</gene>
<dbReference type="EMBL" id="JBICBM010000009">
    <property type="protein sequence ID" value="MFF9884025.1"/>
    <property type="molecule type" value="Genomic_DNA"/>
</dbReference>
<keyword evidence="2" id="KW-1133">Transmembrane helix</keyword>
<evidence type="ECO:0000313" key="3">
    <source>
        <dbReference type="EMBL" id="MFF9884025.1"/>
    </source>
</evidence>
<evidence type="ECO:0008006" key="5">
    <source>
        <dbReference type="Google" id="ProtNLM"/>
    </source>
</evidence>